<sequence length="258" mass="24703">MSDRDQTSKTRSPGSAGTGRAGRGPARRAGRLTVAATLLTAALAACGSGGSGGSGGGSGGSGEAPPAATDATTTAPAATATTSGNGAPSGRPSAATSAPAPSATATAGATTATDRPGAVGGKSAAAARCTAENMGLRLGRPDVGAGNIRYDLVLVNKGPAACTLNGYPGVSLLAGDGAMIGEPATREGGRTGAVRLAPGATAVVTLHTLNKGIKGDSCWARPSLLKIYPPGSRDAMTLSTSEPVVCGDTFTVTAVRAG</sequence>
<evidence type="ECO:0000259" key="2">
    <source>
        <dbReference type="Pfam" id="PF14016"/>
    </source>
</evidence>
<feature type="region of interest" description="Disordered" evidence="1">
    <location>
        <begin position="49"/>
        <end position="120"/>
    </location>
</feature>
<accession>A0ABN1V144</accession>
<protein>
    <recommendedName>
        <fullName evidence="2">DUF4232 domain-containing protein</fullName>
    </recommendedName>
</protein>
<evidence type="ECO:0000313" key="4">
    <source>
        <dbReference type="Proteomes" id="UP001501371"/>
    </source>
</evidence>
<feature type="region of interest" description="Disordered" evidence="1">
    <location>
        <begin position="1"/>
        <end position="32"/>
    </location>
</feature>
<dbReference type="RefSeq" id="WP_344281857.1">
    <property type="nucleotide sequence ID" value="NZ_BAAAKV010000058.1"/>
</dbReference>
<keyword evidence="4" id="KW-1185">Reference proteome</keyword>
<name>A0ABN1V144_9ACTN</name>
<evidence type="ECO:0000313" key="3">
    <source>
        <dbReference type="EMBL" id="GAA1189451.1"/>
    </source>
</evidence>
<feature type="compositionally biased region" description="Gly residues" evidence="1">
    <location>
        <begin position="49"/>
        <end position="62"/>
    </location>
</feature>
<dbReference type="Pfam" id="PF14016">
    <property type="entry name" value="DUF4232"/>
    <property type="match status" value="1"/>
</dbReference>
<organism evidence="3 4">
    <name type="scientific">Streptomyces hebeiensis</name>
    <dbReference type="NCBI Taxonomy" id="229486"/>
    <lineage>
        <taxon>Bacteria</taxon>
        <taxon>Bacillati</taxon>
        <taxon>Actinomycetota</taxon>
        <taxon>Actinomycetes</taxon>
        <taxon>Kitasatosporales</taxon>
        <taxon>Streptomycetaceae</taxon>
        <taxon>Streptomyces</taxon>
    </lineage>
</organism>
<feature type="compositionally biased region" description="Low complexity" evidence="1">
    <location>
        <begin position="64"/>
        <end position="117"/>
    </location>
</feature>
<comment type="caution">
    <text evidence="3">The sequence shown here is derived from an EMBL/GenBank/DDBJ whole genome shotgun (WGS) entry which is preliminary data.</text>
</comment>
<gene>
    <name evidence="3" type="ORF">GCM10009654_53750</name>
</gene>
<reference evidence="3 4" key="1">
    <citation type="journal article" date="2019" name="Int. J. Syst. Evol. Microbiol.">
        <title>The Global Catalogue of Microorganisms (GCM) 10K type strain sequencing project: providing services to taxonomists for standard genome sequencing and annotation.</title>
        <authorList>
            <consortium name="The Broad Institute Genomics Platform"/>
            <consortium name="The Broad Institute Genome Sequencing Center for Infectious Disease"/>
            <person name="Wu L."/>
            <person name="Ma J."/>
        </authorList>
    </citation>
    <scope>NUCLEOTIDE SEQUENCE [LARGE SCALE GENOMIC DNA]</scope>
    <source>
        <strain evidence="3 4">JCM 12696</strain>
    </source>
</reference>
<dbReference type="InterPro" id="IPR025326">
    <property type="entry name" value="DUF4232"/>
</dbReference>
<dbReference type="EMBL" id="BAAAKV010000058">
    <property type="protein sequence ID" value="GAA1189451.1"/>
    <property type="molecule type" value="Genomic_DNA"/>
</dbReference>
<evidence type="ECO:0000256" key="1">
    <source>
        <dbReference type="SAM" id="MobiDB-lite"/>
    </source>
</evidence>
<proteinExistence type="predicted"/>
<feature type="domain" description="DUF4232" evidence="2">
    <location>
        <begin position="129"/>
        <end position="255"/>
    </location>
</feature>
<dbReference type="Proteomes" id="UP001501371">
    <property type="component" value="Unassembled WGS sequence"/>
</dbReference>